<feature type="domain" description="Srp40 C-terminal" evidence="2">
    <location>
        <begin position="113"/>
        <end position="182"/>
    </location>
</feature>
<sequence>MDGEVARRVTQFIEQLTTLHKQLSEFTAPAASGAKKPPNLTIKKPAAPVVRAAAPPSDDDSSSDSSSDSSDDDHPPPAKAPKLNPAASPLTPTTPASQHFSIGGVNEHGEKQRFQRVDSSRVKILQGLEHNDYIAPEDDFAQKAHAKVGGYTGKMFRKEKTKGKRSTYMCGEITSASRSFKYDSDSD</sequence>
<name>A0A7S4LKM0_9EUGL</name>
<organism evidence="3">
    <name type="scientific">Eutreptiella gymnastica</name>
    <dbReference type="NCBI Taxonomy" id="73025"/>
    <lineage>
        <taxon>Eukaryota</taxon>
        <taxon>Discoba</taxon>
        <taxon>Euglenozoa</taxon>
        <taxon>Euglenida</taxon>
        <taxon>Spirocuta</taxon>
        <taxon>Euglenophyceae</taxon>
        <taxon>Eutreptiales</taxon>
        <taxon>Eutreptiaceae</taxon>
        <taxon>Eutreptiella</taxon>
    </lineage>
</organism>
<dbReference type="InterPro" id="IPR007718">
    <property type="entry name" value="Srp40_C"/>
</dbReference>
<protein>
    <recommendedName>
        <fullName evidence="2">Srp40 C-terminal domain-containing protein</fullName>
    </recommendedName>
</protein>
<dbReference type="EMBL" id="HBJA01135878">
    <property type="protein sequence ID" value="CAE0835382.1"/>
    <property type="molecule type" value="Transcribed_RNA"/>
</dbReference>
<accession>A0A7S4LKM0</accession>
<reference evidence="3" key="1">
    <citation type="submission" date="2021-01" db="EMBL/GenBank/DDBJ databases">
        <authorList>
            <person name="Corre E."/>
            <person name="Pelletier E."/>
            <person name="Niang G."/>
            <person name="Scheremetjew M."/>
            <person name="Finn R."/>
            <person name="Kale V."/>
            <person name="Holt S."/>
            <person name="Cochrane G."/>
            <person name="Meng A."/>
            <person name="Brown T."/>
            <person name="Cohen L."/>
        </authorList>
    </citation>
    <scope>NUCLEOTIDE SEQUENCE</scope>
    <source>
        <strain evidence="3">CCMP1594</strain>
    </source>
</reference>
<feature type="compositionally biased region" description="Basic and acidic residues" evidence="1">
    <location>
        <begin position="107"/>
        <end position="116"/>
    </location>
</feature>
<evidence type="ECO:0000313" key="3">
    <source>
        <dbReference type="EMBL" id="CAE0835382.1"/>
    </source>
</evidence>
<proteinExistence type="predicted"/>
<dbReference type="AlphaFoldDB" id="A0A7S4LKM0"/>
<dbReference type="GO" id="GO:0005730">
    <property type="term" value="C:nucleolus"/>
    <property type="evidence" value="ECO:0007669"/>
    <property type="project" value="UniProtKB-ARBA"/>
</dbReference>
<feature type="region of interest" description="Disordered" evidence="1">
    <location>
        <begin position="29"/>
        <end position="116"/>
    </location>
</feature>
<evidence type="ECO:0000256" key="1">
    <source>
        <dbReference type="SAM" id="MobiDB-lite"/>
    </source>
</evidence>
<feature type="compositionally biased region" description="Low complexity" evidence="1">
    <location>
        <begin position="43"/>
        <end position="56"/>
    </location>
</feature>
<evidence type="ECO:0000259" key="2">
    <source>
        <dbReference type="Pfam" id="PF05022"/>
    </source>
</evidence>
<dbReference type="Pfam" id="PF05022">
    <property type="entry name" value="SRP40_C"/>
    <property type="match status" value="1"/>
</dbReference>
<feature type="compositionally biased region" description="Low complexity" evidence="1">
    <location>
        <begin position="80"/>
        <end position="97"/>
    </location>
</feature>
<gene>
    <name evidence="3" type="ORF">EGYM00163_LOCUS46731</name>
</gene>